<evidence type="ECO:0000256" key="1">
    <source>
        <dbReference type="ARBA" id="ARBA00022763"/>
    </source>
</evidence>
<keyword evidence="1" id="KW-0227">DNA damage</keyword>
<evidence type="ECO:0000313" key="6">
    <source>
        <dbReference type="Proteomes" id="UP000515297"/>
    </source>
</evidence>
<sequence>MHIRAPAIVCAARPHGENASIARLMTADHGLVAGYVAGGRGRRMRPVLIPGNRVEADIAARSASQLPFLKAELVTSRAPFLSEPLPAAAIVWITALTAAILPERSPFPALYQALDAVLDAICHAPSARGWVAALIACEALFLRELGFGGTRPDLAGADWGHTMDLFDISGRHVEKRLLAERAGPVMGELVSARAILRDRLSRIA</sequence>
<dbReference type="InterPro" id="IPR003717">
    <property type="entry name" value="RecO"/>
</dbReference>
<dbReference type="Gene3D" id="2.40.50.140">
    <property type="entry name" value="Nucleic acid-binding proteins"/>
    <property type="match status" value="1"/>
</dbReference>
<dbReference type="PANTHER" id="PTHR33991:SF1">
    <property type="entry name" value="DNA REPAIR PROTEIN RECO"/>
    <property type="match status" value="1"/>
</dbReference>
<dbReference type="PANTHER" id="PTHR33991">
    <property type="entry name" value="DNA REPAIR PROTEIN RECO"/>
    <property type="match status" value="1"/>
</dbReference>
<dbReference type="Pfam" id="PF02565">
    <property type="entry name" value="RecO_C"/>
    <property type="match status" value="1"/>
</dbReference>
<dbReference type="RefSeq" id="WP_185883854.1">
    <property type="nucleotide sequence ID" value="NZ_CP060052.1"/>
</dbReference>
<dbReference type="Proteomes" id="UP000515297">
    <property type="component" value="Chromosome"/>
</dbReference>
<evidence type="ECO:0000259" key="4">
    <source>
        <dbReference type="Pfam" id="PF11967"/>
    </source>
</evidence>
<organism evidence="5 6">
    <name type="scientific">Croceicoccus marinus</name>
    <dbReference type="NCBI Taxonomy" id="450378"/>
    <lineage>
        <taxon>Bacteria</taxon>
        <taxon>Pseudomonadati</taxon>
        <taxon>Pseudomonadota</taxon>
        <taxon>Alphaproteobacteria</taxon>
        <taxon>Sphingomonadales</taxon>
        <taxon>Erythrobacteraceae</taxon>
        <taxon>Croceicoccus</taxon>
    </lineage>
</organism>
<proteinExistence type="predicted"/>
<keyword evidence="3" id="KW-0234">DNA repair</keyword>
<evidence type="ECO:0000256" key="3">
    <source>
        <dbReference type="ARBA" id="ARBA00023204"/>
    </source>
</evidence>
<dbReference type="InterPro" id="IPR022572">
    <property type="entry name" value="DNA_rep/recomb_RecO_N"/>
</dbReference>
<dbReference type="AlphaFoldDB" id="A0A7G6VS98"/>
<protein>
    <submittedName>
        <fullName evidence="5">Recombination protein O N-terminal domain-containing protein</fullName>
    </submittedName>
</protein>
<gene>
    <name evidence="5" type="ORF">H4O24_11670</name>
</gene>
<evidence type="ECO:0000256" key="2">
    <source>
        <dbReference type="ARBA" id="ARBA00023172"/>
    </source>
</evidence>
<feature type="domain" description="DNA replication/recombination mediator RecO N-terminal" evidence="4">
    <location>
        <begin position="1"/>
        <end position="76"/>
    </location>
</feature>
<dbReference type="GO" id="GO:0006302">
    <property type="term" value="P:double-strand break repair"/>
    <property type="evidence" value="ECO:0007669"/>
    <property type="project" value="TreeGrafter"/>
</dbReference>
<dbReference type="Pfam" id="PF11967">
    <property type="entry name" value="RecO_N"/>
    <property type="match status" value="1"/>
</dbReference>
<accession>A0A7G6VS98</accession>
<dbReference type="GO" id="GO:0043590">
    <property type="term" value="C:bacterial nucleoid"/>
    <property type="evidence" value="ECO:0007669"/>
    <property type="project" value="TreeGrafter"/>
</dbReference>
<dbReference type="GO" id="GO:0006310">
    <property type="term" value="P:DNA recombination"/>
    <property type="evidence" value="ECO:0007669"/>
    <property type="project" value="UniProtKB-KW"/>
</dbReference>
<dbReference type="EMBL" id="CP060052">
    <property type="protein sequence ID" value="QNE04613.1"/>
    <property type="molecule type" value="Genomic_DNA"/>
</dbReference>
<keyword evidence="2" id="KW-0233">DNA recombination</keyword>
<dbReference type="SUPFAM" id="SSF50249">
    <property type="entry name" value="Nucleic acid-binding proteins"/>
    <property type="match status" value="1"/>
</dbReference>
<name>A0A7G6VS98_9SPHN</name>
<reference evidence="5 6" key="1">
    <citation type="submission" date="2020-08" db="EMBL/GenBank/DDBJ databases">
        <authorList>
            <person name="Liu G."/>
            <person name="Sun C."/>
        </authorList>
    </citation>
    <scope>NUCLEOTIDE SEQUENCE [LARGE SCALE GENOMIC DNA]</scope>
    <source>
        <strain evidence="5 6">OT19</strain>
    </source>
</reference>
<evidence type="ECO:0000313" key="5">
    <source>
        <dbReference type="EMBL" id="QNE04613.1"/>
    </source>
</evidence>
<dbReference type="InterPro" id="IPR012340">
    <property type="entry name" value="NA-bd_OB-fold"/>
</dbReference>